<evidence type="ECO:0000313" key="2">
    <source>
        <dbReference type="EMBL" id="MCX2523896.1"/>
    </source>
</evidence>
<feature type="transmembrane region" description="Helical" evidence="1">
    <location>
        <begin position="112"/>
        <end position="135"/>
    </location>
</feature>
<gene>
    <name evidence="2" type="ORF">OQ287_06575</name>
</gene>
<dbReference type="GO" id="GO:0016787">
    <property type="term" value="F:hydrolase activity"/>
    <property type="evidence" value="ECO:0007669"/>
    <property type="project" value="UniProtKB-KW"/>
</dbReference>
<reference evidence="2" key="1">
    <citation type="submission" date="2022-11" db="EMBL/GenBank/DDBJ databases">
        <title>Larsenimonas rhizosphaerae sp. nov., isolated from a tidal mudflat.</title>
        <authorList>
            <person name="Lee S.D."/>
            <person name="Kim I.S."/>
        </authorList>
    </citation>
    <scope>NUCLEOTIDE SEQUENCE</scope>
    <source>
        <strain evidence="2">GH2-1</strain>
    </source>
</reference>
<dbReference type="AlphaFoldDB" id="A0AA42CUD2"/>
<dbReference type="RefSeq" id="WP_250934649.1">
    <property type="nucleotide sequence ID" value="NZ_JAMLJK010000001.1"/>
</dbReference>
<evidence type="ECO:0000256" key="1">
    <source>
        <dbReference type="SAM" id="Phobius"/>
    </source>
</evidence>
<feature type="transmembrane region" description="Helical" evidence="1">
    <location>
        <begin position="82"/>
        <end position="100"/>
    </location>
</feature>
<evidence type="ECO:0000313" key="3">
    <source>
        <dbReference type="Proteomes" id="UP001165678"/>
    </source>
</evidence>
<keyword evidence="1" id="KW-0812">Transmembrane</keyword>
<feature type="transmembrane region" description="Helical" evidence="1">
    <location>
        <begin position="147"/>
        <end position="168"/>
    </location>
</feature>
<sequence>MANFNTHLGVATVAGVVTAGLGYQAALWPWTSAFTVAGLVALGGILPDIDADNSHAVRLMFTVLAILCVVIMVVMYQPHLQTSWLLGAAVLTFVGVRYLASRVFKRFSVHRGIWHSLLAGGVSGCSVAALSFQLFAQPPAQSWCYGLALFIGVCVHLLLDECYSIDLVGSRVKRSFGTAFKLFDYSKPASAVLMLLAFAALVPWLPPWQALLALVQHTISL</sequence>
<dbReference type="EMBL" id="JAPIVE010000002">
    <property type="protein sequence ID" value="MCX2523896.1"/>
    <property type="molecule type" value="Genomic_DNA"/>
</dbReference>
<comment type="caution">
    <text evidence="2">The sequence shown here is derived from an EMBL/GenBank/DDBJ whole genome shotgun (WGS) entry which is preliminary data.</text>
</comment>
<accession>A0AA42CUD2</accession>
<keyword evidence="1" id="KW-1133">Transmembrane helix</keyword>
<feature type="transmembrane region" description="Helical" evidence="1">
    <location>
        <begin position="189"/>
        <end position="206"/>
    </location>
</feature>
<name>A0AA42CUD2_9GAMM</name>
<dbReference type="Pfam" id="PF04307">
    <property type="entry name" value="YdjM"/>
    <property type="match status" value="1"/>
</dbReference>
<keyword evidence="1" id="KW-0472">Membrane</keyword>
<organism evidence="2 3">
    <name type="scientific">Larsenimonas rhizosphaerae</name>
    <dbReference type="NCBI Taxonomy" id="2944682"/>
    <lineage>
        <taxon>Bacteria</taxon>
        <taxon>Pseudomonadati</taxon>
        <taxon>Pseudomonadota</taxon>
        <taxon>Gammaproteobacteria</taxon>
        <taxon>Oceanospirillales</taxon>
        <taxon>Halomonadaceae</taxon>
        <taxon>Larsenimonas</taxon>
    </lineage>
</organism>
<feature type="transmembrane region" description="Helical" evidence="1">
    <location>
        <begin position="27"/>
        <end position="47"/>
    </location>
</feature>
<protein>
    <submittedName>
        <fullName evidence="2">Metal-dependent hydrolase</fullName>
    </submittedName>
</protein>
<proteinExistence type="predicted"/>
<dbReference type="InterPro" id="IPR007404">
    <property type="entry name" value="YdjM-like"/>
</dbReference>
<keyword evidence="2" id="KW-0378">Hydrolase</keyword>
<feature type="transmembrane region" description="Helical" evidence="1">
    <location>
        <begin position="59"/>
        <end position="76"/>
    </location>
</feature>
<dbReference type="Proteomes" id="UP001165678">
    <property type="component" value="Unassembled WGS sequence"/>
</dbReference>
<keyword evidence="3" id="KW-1185">Reference proteome</keyword>